<feature type="domain" description="Phosphoribosyltransferase" evidence="3">
    <location>
        <begin position="11"/>
        <end position="148"/>
    </location>
</feature>
<dbReference type="OrthoDB" id="4952at2157"/>
<dbReference type="EMBL" id="CP020477">
    <property type="protein sequence ID" value="ARM75171.1"/>
    <property type="molecule type" value="Genomic_DNA"/>
</dbReference>
<dbReference type="AlphaFoldDB" id="A0A1W6JXX9"/>
<dbReference type="Pfam" id="PF00156">
    <property type="entry name" value="Pribosyltran"/>
    <property type="match status" value="1"/>
</dbReference>
<accession>A0A1W6JXX9</accession>
<dbReference type="InterPro" id="IPR029057">
    <property type="entry name" value="PRTase-like"/>
</dbReference>
<dbReference type="Proteomes" id="UP000193404">
    <property type="component" value="Chromosome"/>
</dbReference>
<keyword evidence="2 4" id="KW-0808">Transferase</keyword>
<evidence type="ECO:0000259" key="3">
    <source>
        <dbReference type="Pfam" id="PF00156"/>
    </source>
</evidence>
<dbReference type="PANTHER" id="PTHR43363:SF2">
    <property type="entry name" value="PHOSPHORIBOSYLTRANSFERASE"/>
    <property type="match status" value="1"/>
</dbReference>
<gene>
    <name evidence="4" type="ORF">B6F84_03390</name>
</gene>
<dbReference type="RefSeq" id="WP_148690930.1">
    <property type="nucleotide sequence ID" value="NZ_CP020477.1"/>
</dbReference>
<protein>
    <submittedName>
        <fullName evidence="4">Phosphoribosyltransferase</fullName>
    </submittedName>
</protein>
<dbReference type="SUPFAM" id="SSF53271">
    <property type="entry name" value="PRTase-like"/>
    <property type="match status" value="1"/>
</dbReference>
<name>A0A1W6JXX9_9CREN</name>
<dbReference type="PANTHER" id="PTHR43363">
    <property type="entry name" value="HYPOXANTHINE PHOSPHORIBOSYLTRANSFERASE"/>
    <property type="match status" value="1"/>
</dbReference>
<keyword evidence="5" id="KW-1185">Reference proteome</keyword>
<dbReference type="InterPro" id="IPR000836">
    <property type="entry name" value="PRTase_dom"/>
</dbReference>
<evidence type="ECO:0000313" key="5">
    <source>
        <dbReference type="Proteomes" id="UP000193404"/>
    </source>
</evidence>
<dbReference type="GO" id="GO:0016757">
    <property type="term" value="F:glycosyltransferase activity"/>
    <property type="evidence" value="ECO:0007669"/>
    <property type="project" value="UniProtKB-KW"/>
</dbReference>
<dbReference type="CDD" id="cd06223">
    <property type="entry name" value="PRTases_typeI"/>
    <property type="match status" value="1"/>
</dbReference>
<evidence type="ECO:0000256" key="2">
    <source>
        <dbReference type="ARBA" id="ARBA00022679"/>
    </source>
</evidence>
<dbReference type="STRING" id="282676.B6F84_03390"/>
<dbReference type="Gene3D" id="3.40.50.2020">
    <property type="match status" value="1"/>
</dbReference>
<keyword evidence="1 4" id="KW-0328">Glycosyltransferase</keyword>
<proteinExistence type="predicted"/>
<reference evidence="4 5" key="1">
    <citation type="submission" date="2017-03" db="EMBL/GenBank/DDBJ databases">
        <title>Sulfur activation and transportation mechanism of thermophilic Archaea Acidianus manzaensis YN-25.</title>
        <authorList>
            <person name="Ma Y."/>
            <person name="Yang Y."/>
            <person name="Xia J."/>
        </authorList>
    </citation>
    <scope>NUCLEOTIDE SEQUENCE [LARGE SCALE GENOMIC DNA]</scope>
    <source>
        <strain evidence="4 5">YN-25</strain>
    </source>
</reference>
<sequence length="206" mass="23712">MPKIPVKAVKWEEIVDLSTRLSEILKEEYVPDVIIAIARGGLVPARLVADALGIMDVLSLKVEHWVMTASHTPEAKIKYPYKVNLEGKKVLLIDDITDTGDSLIITSKYVKENFNPSEVKSSTLQYILGSKFVPDYYAQTVKDWTWFMYPWNYWEDEINLTKKIIDETKSVELSDLETKFKENYGITPPIPLSKILDEMKRRNILT</sequence>
<dbReference type="KEGG" id="aman:B6F84_03390"/>
<evidence type="ECO:0000256" key="1">
    <source>
        <dbReference type="ARBA" id="ARBA00022676"/>
    </source>
</evidence>
<organism evidence="4 5">
    <name type="scientific">Acidianus manzaensis</name>
    <dbReference type="NCBI Taxonomy" id="282676"/>
    <lineage>
        <taxon>Archaea</taxon>
        <taxon>Thermoproteota</taxon>
        <taxon>Thermoprotei</taxon>
        <taxon>Sulfolobales</taxon>
        <taxon>Sulfolobaceae</taxon>
        <taxon>Acidianus</taxon>
    </lineage>
</organism>
<dbReference type="GeneID" id="41589932"/>
<evidence type="ECO:0000313" key="4">
    <source>
        <dbReference type="EMBL" id="ARM75171.1"/>
    </source>
</evidence>